<dbReference type="AlphaFoldDB" id="A0A4C1VCX3"/>
<evidence type="ECO:0000256" key="1">
    <source>
        <dbReference type="SAM" id="MobiDB-lite"/>
    </source>
</evidence>
<evidence type="ECO:0000313" key="2">
    <source>
        <dbReference type="EMBL" id="GBP36483.1"/>
    </source>
</evidence>
<protein>
    <submittedName>
        <fullName evidence="2">Uncharacterized protein</fullName>
    </submittedName>
</protein>
<feature type="compositionally biased region" description="Basic and acidic residues" evidence="1">
    <location>
        <begin position="11"/>
        <end position="20"/>
    </location>
</feature>
<proteinExistence type="predicted"/>
<comment type="caution">
    <text evidence="2">The sequence shown here is derived from an EMBL/GenBank/DDBJ whole genome shotgun (WGS) entry which is preliminary data.</text>
</comment>
<gene>
    <name evidence="2" type="ORF">EVAR_8316_1</name>
</gene>
<dbReference type="EMBL" id="BGZK01000319">
    <property type="protein sequence ID" value="GBP36483.1"/>
    <property type="molecule type" value="Genomic_DNA"/>
</dbReference>
<sequence>MGSPPPPAPRTRRDAWTRRERASRFPSFPVCIRGVMHGGRLRFYKLNFALFTSNLRHLPLLRTNSESRDRILEWDRDLNQERKRDQECH</sequence>
<keyword evidence="3" id="KW-1185">Reference proteome</keyword>
<feature type="region of interest" description="Disordered" evidence="1">
    <location>
        <begin position="1"/>
        <end position="20"/>
    </location>
</feature>
<evidence type="ECO:0000313" key="3">
    <source>
        <dbReference type="Proteomes" id="UP000299102"/>
    </source>
</evidence>
<organism evidence="2 3">
    <name type="scientific">Eumeta variegata</name>
    <name type="common">Bagworm moth</name>
    <name type="synonym">Eumeta japonica</name>
    <dbReference type="NCBI Taxonomy" id="151549"/>
    <lineage>
        <taxon>Eukaryota</taxon>
        <taxon>Metazoa</taxon>
        <taxon>Ecdysozoa</taxon>
        <taxon>Arthropoda</taxon>
        <taxon>Hexapoda</taxon>
        <taxon>Insecta</taxon>
        <taxon>Pterygota</taxon>
        <taxon>Neoptera</taxon>
        <taxon>Endopterygota</taxon>
        <taxon>Lepidoptera</taxon>
        <taxon>Glossata</taxon>
        <taxon>Ditrysia</taxon>
        <taxon>Tineoidea</taxon>
        <taxon>Psychidae</taxon>
        <taxon>Oiketicinae</taxon>
        <taxon>Eumeta</taxon>
    </lineage>
</organism>
<dbReference type="Proteomes" id="UP000299102">
    <property type="component" value="Unassembled WGS sequence"/>
</dbReference>
<accession>A0A4C1VCX3</accession>
<name>A0A4C1VCX3_EUMVA</name>
<reference evidence="2 3" key="1">
    <citation type="journal article" date="2019" name="Commun. Biol.">
        <title>The bagworm genome reveals a unique fibroin gene that provides high tensile strength.</title>
        <authorList>
            <person name="Kono N."/>
            <person name="Nakamura H."/>
            <person name="Ohtoshi R."/>
            <person name="Tomita M."/>
            <person name="Numata K."/>
            <person name="Arakawa K."/>
        </authorList>
    </citation>
    <scope>NUCLEOTIDE SEQUENCE [LARGE SCALE GENOMIC DNA]</scope>
</reference>